<reference evidence="3 4" key="1">
    <citation type="submission" date="2018-02" db="EMBL/GenBank/DDBJ databases">
        <title>Complete genome sequence of Streptomyces dengpaensis, the producer of angucyclines.</title>
        <authorList>
            <person name="Yumei L."/>
        </authorList>
    </citation>
    <scope>NUCLEOTIDE SEQUENCE [LARGE SCALE GENOMIC DNA]</scope>
    <source>
        <strain evidence="3 4">XZHG99</strain>
    </source>
</reference>
<keyword evidence="2" id="KW-1133">Transmembrane helix</keyword>
<evidence type="ECO:0000313" key="4">
    <source>
        <dbReference type="Proteomes" id="UP000238413"/>
    </source>
</evidence>
<feature type="compositionally biased region" description="Basic and acidic residues" evidence="1">
    <location>
        <begin position="139"/>
        <end position="148"/>
    </location>
</feature>
<evidence type="ECO:0000256" key="1">
    <source>
        <dbReference type="SAM" id="MobiDB-lite"/>
    </source>
</evidence>
<keyword evidence="2" id="KW-0472">Membrane</keyword>
<dbReference type="EMBL" id="CP026652">
    <property type="protein sequence ID" value="AVH58726.1"/>
    <property type="molecule type" value="Genomic_DNA"/>
</dbReference>
<sequence length="266" mass="28336">MAEYEGVDALLAAITDEPLPEEVQDDAAFMAEHGSALADVALLKEQLTLIGDALADSTETGEPVARTARKPRRPRGARKPRNRRPSAGPRKRFRRPDALAVALGTFAVAVVASMVVGMSWLIAHSGVGGGDDTASSARADSDNKDAGSADRTGGAESSLSAPGYIACSRLIAEGTVAEVEPVPGVAQDRITLDVARYYKPDKGKDQVTFVMNEDVDPRLRKGDHVLVGIPRNAASPDIWSTREKDIARERAWILKALPQSRGLACE</sequence>
<name>A0ABM6SVX4_9ACTN</name>
<accession>A0ABM6SVX4</accession>
<keyword evidence="2" id="KW-0812">Transmembrane</keyword>
<feature type="region of interest" description="Disordered" evidence="1">
    <location>
        <begin position="57"/>
        <end position="93"/>
    </location>
</feature>
<evidence type="ECO:0000256" key="2">
    <source>
        <dbReference type="SAM" id="Phobius"/>
    </source>
</evidence>
<feature type="transmembrane region" description="Helical" evidence="2">
    <location>
        <begin position="98"/>
        <end position="123"/>
    </location>
</feature>
<dbReference type="RefSeq" id="WP_099499304.1">
    <property type="nucleotide sequence ID" value="NZ_CP026652.1"/>
</dbReference>
<evidence type="ECO:0000313" key="3">
    <source>
        <dbReference type="EMBL" id="AVH58726.1"/>
    </source>
</evidence>
<keyword evidence="4" id="KW-1185">Reference proteome</keyword>
<feature type="region of interest" description="Disordered" evidence="1">
    <location>
        <begin position="131"/>
        <end position="158"/>
    </location>
</feature>
<protein>
    <submittedName>
        <fullName evidence="3">Uncharacterized protein</fullName>
    </submittedName>
</protein>
<feature type="compositionally biased region" description="Basic residues" evidence="1">
    <location>
        <begin position="67"/>
        <end position="93"/>
    </location>
</feature>
<proteinExistence type="predicted"/>
<gene>
    <name evidence="3" type="ORF">C4B68_26510</name>
</gene>
<dbReference type="Proteomes" id="UP000238413">
    <property type="component" value="Chromosome"/>
</dbReference>
<organism evidence="3 4">
    <name type="scientific">Streptomyces dengpaensis</name>
    <dbReference type="NCBI Taxonomy" id="2049881"/>
    <lineage>
        <taxon>Bacteria</taxon>
        <taxon>Bacillati</taxon>
        <taxon>Actinomycetota</taxon>
        <taxon>Actinomycetes</taxon>
        <taxon>Kitasatosporales</taxon>
        <taxon>Streptomycetaceae</taxon>
        <taxon>Streptomyces</taxon>
    </lineage>
</organism>